<dbReference type="EMBL" id="FNRP01000022">
    <property type="protein sequence ID" value="SEB00167.1"/>
    <property type="molecule type" value="Genomic_DNA"/>
</dbReference>
<dbReference type="EMBL" id="JAIWYE010000033">
    <property type="protein sequence ID" value="MCA4705660.1"/>
    <property type="molecule type" value="Genomic_DNA"/>
</dbReference>
<dbReference type="SUPFAM" id="SSF53474">
    <property type="entry name" value="alpha/beta-Hydrolases"/>
    <property type="match status" value="1"/>
</dbReference>
<reference evidence="4" key="3">
    <citation type="journal article" date="2018" name="BMC Genomics">
        <title>Whole genome sequencing and function prediction of 133 gut anaerobes isolated from chicken caecum in pure cultures.</title>
        <authorList>
            <person name="Medvecky M."/>
            <person name="Cejkova D."/>
            <person name="Polansky O."/>
            <person name="Karasova D."/>
            <person name="Kubasova T."/>
            <person name="Cizek A."/>
            <person name="Rychlik I."/>
        </authorList>
    </citation>
    <scope>NUCLEOTIDE SEQUENCE</scope>
    <source>
        <strain evidence="4">An109</strain>
    </source>
</reference>
<dbReference type="Gene3D" id="3.40.50.1820">
    <property type="entry name" value="alpha/beta hydrolase"/>
    <property type="match status" value="1"/>
</dbReference>
<dbReference type="Pfam" id="PF00756">
    <property type="entry name" value="Esterase"/>
    <property type="match status" value="1"/>
</dbReference>
<dbReference type="AlphaFoldDB" id="A0A174JTS4"/>
<keyword evidence="1" id="KW-0732">Signal</keyword>
<dbReference type="RefSeq" id="WP_008020666.1">
    <property type="nucleotide sequence ID" value="NZ_FNRP01000022.1"/>
</dbReference>
<dbReference type="Pfam" id="PF08450">
    <property type="entry name" value="SGL"/>
    <property type="match status" value="1"/>
</dbReference>
<dbReference type="InterPro" id="IPR050583">
    <property type="entry name" value="Mycobacterial_A85_antigen"/>
</dbReference>
<protein>
    <submittedName>
        <fullName evidence="5">Enterochelin esterase</fullName>
    </submittedName>
    <submittedName>
        <fullName evidence="3">SMP-30/gluconolactonase/LRE family protein</fullName>
    </submittedName>
</protein>
<gene>
    <name evidence="4" type="ORF">B5E52_03185</name>
    <name evidence="3" type="ORF">LD004_18830</name>
    <name evidence="5" type="ORF">SAMN04487924_12243</name>
</gene>
<evidence type="ECO:0000313" key="5">
    <source>
        <dbReference type="EMBL" id="SEB00167.1"/>
    </source>
</evidence>
<dbReference type="Proteomes" id="UP000196036">
    <property type="component" value="Unassembled WGS sequence"/>
</dbReference>
<proteinExistence type="predicted"/>
<dbReference type="Proteomes" id="UP001198461">
    <property type="component" value="Unassembled WGS sequence"/>
</dbReference>
<dbReference type="InterPro" id="IPR013658">
    <property type="entry name" value="SGL"/>
</dbReference>
<accession>A0A174JTS4</accession>
<dbReference type="InterPro" id="IPR029058">
    <property type="entry name" value="AB_hydrolase_fold"/>
</dbReference>
<dbReference type="PANTHER" id="PTHR48098:SF3">
    <property type="entry name" value="IRON(III) ENTEROBACTIN ESTERASE"/>
    <property type="match status" value="1"/>
</dbReference>
<dbReference type="EMBL" id="NFLW01000004">
    <property type="protein sequence ID" value="OUQ73533.1"/>
    <property type="molecule type" value="Genomic_DNA"/>
</dbReference>
<dbReference type="Gene3D" id="2.120.10.30">
    <property type="entry name" value="TolB, C-terminal domain"/>
    <property type="match status" value="1"/>
</dbReference>
<name>A0A174JTS4_9BACE</name>
<evidence type="ECO:0000313" key="7">
    <source>
        <dbReference type="Proteomes" id="UP000196036"/>
    </source>
</evidence>
<reference evidence="7" key="2">
    <citation type="submission" date="2017-04" db="EMBL/GenBank/DDBJ databases">
        <title>Function of individual gut microbiota members based on whole genome sequencing of pure cultures obtained from chicken caecum.</title>
        <authorList>
            <person name="Medvecky M."/>
            <person name="Cejkova D."/>
            <person name="Polansky O."/>
            <person name="Karasova D."/>
            <person name="Kubasova T."/>
            <person name="Cizek A."/>
            <person name="Rychlik I."/>
        </authorList>
    </citation>
    <scope>NUCLEOTIDE SEQUENCE [LARGE SCALE GENOMIC DNA]</scope>
    <source>
        <strain evidence="7">An109</strain>
    </source>
</reference>
<reference evidence="5 6" key="1">
    <citation type="submission" date="2016-10" db="EMBL/GenBank/DDBJ databases">
        <authorList>
            <person name="de Groot N.N."/>
        </authorList>
    </citation>
    <scope>NUCLEOTIDE SEQUENCE [LARGE SCALE GENOMIC DNA]</scope>
    <source>
        <strain evidence="5 6">NLAE-zl-G339</strain>
    </source>
</reference>
<organism evidence="4 7">
    <name type="scientific">Bacteroides xylanisolvens</name>
    <dbReference type="NCBI Taxonomy" id="371601"/>
    <lineage>
        <taxon>Bacteria</taxon>
        <taxon>Pseudomonadati</taxon>
        <taxon>Bacteroidota</taxon>
        <taxon>Bacteroidia</taxon>
        <taxon>Bacteroidales</taxon>
        <taxon>Bacteroidaceae</taxon>
        <taxon>Bacteroides</taxon>
    </lineage>
</organism>
<feature type="signal peptide" evidence="1">
    <location>
        <begin position="1"/>
        <end position="19"/>
    </location>
</feature>
<dbReference type="PANTHER" id="PTHR48098">
    <property type="entry name" value="ENTEROCHELIN ESTERASE-RELATED"/>
    <property type="match status" value="1"/>
</dbReference>
<evidence type="ECO:0000313" key="6">
    <source>
        <dbReference type="Proteomes" id="UP000183040"/>
    </source>
</evidence>
<dbReference type="Proteomes" id="UP000183040">
    <property type="component" value="Unassembled WGS sequence"/>
</dbReference>
<evidence type="ECO:0000313" key="4">
    <source>
        <dbReference type="EMBL" id="OUQ73533.1"/>
    </source>
</evidence>
<dbReference type="InterPro" id="IPR000801">
    <property type="entry name" value="Esterase-like"/>
</dbReference>
<sequence>MIQKLLMLFLLLVCCLCQAQNKYVLTADSKKKVGVEYGEHIYARFDKSVVFPGTIREVDIYVPAQYDGKTPACVCVFQDGMSYRADTVVSNLISSKEIPMMILVAASPGQVIGDFDPDSPRANRTYEYDTPSPRFGQFVLEELLPFVESLKTSEGKSIILSKNKNDRMITGCSSGAACAFNVAWNTEEFTRVYSSCGSLTGLRGSFTNSTLVHKFEPKPIRFYFQSGSHDMWTSFGDWWSANQAMVRAMDFAGYDFTYQFTENADHCDDNVTQLFPDAMRFLWKGYPGNSPSPKKETHNSMLRQVLLDGKNFEQVVSGIEDNSILLSNNKGEILVASEKGAKLLDDKRETVIIDKKVLAIGIDNEMLAYESRKGLVIADKNGHIRKNIKTEICPCNAVALRDGGYYIVGKENQGDLFTSIWYLSNEYELSRKADGLKSVYSLALSGNNNWLYAFGYDTRRGFSYKVNKEHKDLLYGQEFYYIHVPDQSDGAETTSAICDNFGRTYLATAYGIQICDYNGRSEAILSMPGNVKPVSVAWGGEAMNVLYVLCNNGWIYKRTLNTKGASLEGVMPVIRVGAG</sequence>
<dbReference type="SUPFAM" id="SSF63829">
    <property type="entry name" value="Calcium-dependent phosphotriesterase"/>
    <property type="match status" value="1"/>
</dbReference>
<feature type="domain" description="SMP-30/Gluconolactonase/LRE-like region" evidence="2">
    <location>
        <begin position="412"/>
        <end position="549"/>
    </location>
</feature>
<dbReference type="InterPro" id="IPR011042">
    <property type="entry name" value="6-blade_b-propeller_TolB-like"/>
</dbReference>
<evidence type="ECO:0000256" key="1">
    <source>
        <dbReference type="SAM" id="SignalP"/>
    </source>
</evidence>
<feature type="chain" id="PRO_5014251765" evidence="1">
    <location>
        <begin position="20"/>
        <end position="579"/>
    </location>
</feature>
<evidence type="ECO:0000259" key="2">
    <source>
        <dbReference type="Pfam" id="PF08450"/>
    </source>
</evidence>
<evidence type="ECO:0000313" key="3">
    <source>
        <dbReference type="EMBL" id="MCA4705660.1"/>
    </source>
</evidence>
<reference evidence="3" key="4">
    <citation type="submission" date="2023-08" db="EMBL/GenBank/DDBJ databases">
        <title>Mucin Metabolism Genes Underlie the Key Renovations of Bacteroides xylanisolvens Genomes in Captive Great Apes.</title>
        <authorList>
            <person name="Nishida A.H."/>
        </authorList>
    </citation>
    <scope>NUCLEOTIDE SEQUENCE</scope>
    <source>
        <strain evidence="3">P13.H9</strain>
    </source>
</reference>